<evidence type="ECO:0000313" key="3">
    <source>
        <dbReference type="EnsemblMetazoa" id="AAEL000911-PA"/>
    </source>
</evidence>
<accession>A0A1S4EX76</accession>
<dbReference type="PANTHER" id="PTHR33663">
    <property type="entry name" value="COILED-COIL DOMAIN-CONTAINING PROTEIN 177"/>
    <property type="match status" value="1"/>
</dbReference>
<feature type="region of interest" description="Disordered" evidence="2">
    <location>
        <begin position="135"/>
        <end position="173"/>
    </location>
</feature>
<dbReference type="OrthoDB" id="200110at2759"/>
<reference evidence="3 4" key="1">
    <citation type="submission" date="2017-06" db="EMBL/GenBank/DDBJ databases">
        <title>Aedes aegypti genome working group (AGWG) sequencing and assembly.</title>
        <authorList>
            <consortium name="Aedes aegypti Genome Working Group (AGWG)"/>
            <person name="Matthews B.J."/>
        </authorList>
    </citation>
    <scope>NUCLEOTIDE SEQUENCE [LARGE SCALE GENOMIC DNA]</scope>
    <source>
        <strain evidence="3 4">LVP_AGWG</strain>
    </source>
</reference>
<sequence>MFKLKNKLKNKFKSSKIDCHPDDFSVLSFDFSPETSPAPPPTASEQSESNSSSGCGHSSNHDGCDLPPASAEESGPGSSLNYSCCYNYNFNINYNFSPPPHGCNIGRESPKWCDEEICEELHLFDSDSNLAVEIPTDPIKKSKSSKKVRPTSTDRSKRSFSSMSSKVTPGNPRAMKASMKASRCLSTSDLSTYKGSGYSDNSYDYNNICNRLHSMKITEMLDQKGTNLTDHDRRILHCMVLKRIKEIERLEESVVAKQCWEQEKAYRKSLLDEQERNYKKAIRQKRNIEKIEIRNRKQRLERLEQQQIEKIQNEITEKDIRSSSLRKTLEIQKGIKECEKKNRELKRIEDTTINQEEKTLDKDIWRQALVDHLEERVQRADVLRHRVLDVYKRRVKIDNQLEKKMHDHNLKQTLEQERYKLMKLQERIMMRESRFQRFKDSKKRIFDQLKSRAKTTAALRDMVKHSISPDTCAKTIAGNQQRVINVVQVK</sequence>
<dbReference type="Proteomes" id="UP000008820">
    <property type="component" value="Chromosome 3"/>
</dbReference>
<evidence type="ECO:0000256" key="2">
    <source>
        <dbReference type="SAM" id="MobiDB-lite"/>
    </source>
</evidence>
<keyword evidence="4" id="KW-1185">Reference proteome</keyword>
<dbReference type="InterPro" id="IPR029090">
    <property type="entry name" value="DUF4659"/>
</dbReference>
<dbReference type="VEuPathDB" id="VectorBase:AAEL000911"/>
<dbReference type="AlphaFoldDB" id="A0A1S4EX76"/>
<dbReference type="EnsemblMetazoa" id="AAEL000911-RA">
    <property type="protein sequence ID" value="AAEL000911-PA"/>
    <property type="gene ID" value="AAEL000911"/>
</dbReference>
<organism evidence="3 4">
    <name type="scientific">Aedes aegypti</name>
    <name type="common">Yellowfever mosquito</name>
    <name type="synonym">Culex aegypti</name>
    <dbReference type="NCBI Taxonomy" id="7159"/>
    <lineage>
        <taxon>Eukaryota</taxon>
        <taxon>Metazoa</taxon>
        <taxon>Ecdysozoa</taxon>
        <taxon>Arthropoda</taxon>
        <taxon>Hexapoda</taxon>
        <taxon>Insecta</taxon>
        <taxon>Pterygota</taxon>
        <taxon>Neoptera</taxon>
        <taxon>Endopterygota</taxon>
        <taxon>Diptera</taxon>
        <taxon>Nematocera</taxon>
        <taxon>Culicoidea</taxon>
        <taxon>Culicidae</taxon>
        <taxon>Culicinae</taxon>
        <taxon>Aedini</taxon>
        <taxon>Aedes</taxon>
        <taxon>Stegomyia</taxon>
    </lineage>
</organism>
<feature type="compositionally biased region" description="Low complexity" evidence="2">
    <location>
        <begin position="43"/>
        <end position="58"/>
    </location>
</feature>
<feature type="compositionally biased region" description="Basic residues" evidence="2">
    <location>
        <begin position="1"/>
        <end position="14"/>
    </location>
</feature>
<evidence type="ECO:0000256" key="1">
    <source>
        <dbReference type="SAM" id="Coils"/>
    </source>
</evidence>
<gene>
    <name evidence="3" type="primary">5567238</name>
</gene>
<keyword evidence="1" id="KW-0175">Coiled coil</keyword>
<dbReference type="PANTHER" id="PTHR33663:SF2">
    <property type="entry name" value="COILED-COIL DOMAIN-CONTAINING PROTEIN 177"/>
    <property type="match status" value="1"/>
</dbReference>
<feature type="region of interest" description="Disordered" evidence="2">
    <location>
        <begin position="1"/>
        <end position="72"/>
    </location>
</feature>
<name>A0A1S4EX76_AEDAE</name>
<dbReference type="InParanoid" id="A0A1S4EX76"/>
<feature type="coiled-coil region" evidence="1">
    <location>
        <begin position="271"/>
        <end position="358"/>
    </location>
</feature>
<protein>
    <submittedName>
        <fullName evidence="3">Uncharacterized protein</fullName>
    </submittedName>
</protein>
<reference evidence="3" key="2">
    <citation type="submission" date="2020-05" db="UniProtKB">
        <authorList>
            <consortium name="EnsemblMetazoa"/>
        </authorList>
    </citation>
    <scope>IDENTIFICATION</scope>
    <source>
        <strain evidence="3">LVP_AGWG</strain>
    </source>
</reference>
<evidence type="ECO:0000313" key="4">
    <source>
        <dbReference type="Proteomes" id="UP000008820"/>
    </source>
</evidence>
<proteinExistence type="predicted"/>